<keyword evidence="3" id="KW-1185">Reference proteome</keyword>
<accession>A0ABU6TSZ7</accession>
<protein>
    <submittedName>
        <fullName evidence="2">Uncharacterized protein</fullName>
    </submittedName>
</protein>
<proteinExistence type="predicted"/>
<evidence type="ECO:0000313" key="3">
    <source>
        <dbReference type="Proteomes" id="UP001341840"/>
    </source>
</evidence>
<reference evidence="2 3" key="1">
    <citation type="journal article" date="2023" name="Plants (Basel)">
        <title>Bridging the Gap: Combining Genomics and Transcriptomics Approaches to Understand Stylosanthes scabra, an Orphan Legume from the Brazilian Caatinga.</title>
        <authorList>
            <person name="Ferreira-Neto J.R.C."/>
            <person name="da Silva M.D."/>
            <person name="Binneck E."/>
            <person name="de Melo N.F."/>
            <person name="da Silva R.H."/>
            <person name="de Melo A.L.T.M."/>
            <person name="Pandolfi V."/>
            <person name="Bustamante F.O."/>
            <person name="Brasileiro-Vidal A.C."/>
            <person name="Benko-Iseppon A.M."/>
        </authorList>
    </citation>
    <scope>NUCLEOTIDE SEQUENCE [LARGE SCALE GENOMIC DNA]</scope>
    <source>
        <tissue evidence="2">Leaves</tissue>
    </source>
</reference>
<feature type="region of interest" description="Disordered" evidence="1">
    <location>
        <begin position="142"/>
        <end position="162"/>
    </location>
</feature>
<gene>
    <name evidence="2" type="ORF">PIB30_087447</name>
</gene>
<name>A0ABU6TSZ7_9FABA</name>
<comment type="caution">
    <text evidence="2">The sequence shown here is derived from an EMBL/GenBank/DDBJ whole genome shotgun (WGS) entry which is preliminary data.</text>
</comment>
<sequence length="162" mass="19125">MQNSVQEQEATINKQMRIKELLKQAFKNKIHSVVNQTVSELWFYTEKPKMQKTWDSKGRKLIKRQPSSDPYTIEFPDEDQDIEDIAHDQNRDEVHDEELAQKTSYNLQIKRKREDDCQMLLEDEIEDVPNINRMQIVLKRQKGNTAEHMTEEAGPSMPPTKP</sequence>
<evidence type="ECO:0000313" key="2">
    <source>
        <dbReference type="EMBL" id="MED6151974.1"/>
    </source>
</evidence>
<organism evidence="2 3">
    <name type="scientific">Stylosanthes scabra</name>
    <dbReference type="NCBI Taxonomy" id="79078"/>
    <lineage>
        <taxon>Eukaryota</taxon>
        <taxon>Viridiplantae</taxon>
        <taxon>Streptophyta</taxon>
        <taxon>Embryophyta</taxon>
        <taxon>Tracheophyta</taxon>
        <taxon>Spermatophyta</taxon>
        <taxon>Magnoliopsida</taxon>
        <taxon>eudicotyledons</taxon>
        <taxon>Gunneridae</taxon>
        <taxon>Pentapetalae</taxon>
        <taxon>rosids</taxon>
        <taxon>fabids</taxon>
        <taxon>Fabales</taxon>
        <taxon>Fabaceae</taxon>
        <taxon>Papilionoideae</taxon>
        <taxon>50 kb inversion clade</taxon>
        <taxon>dalbergioids sensu lato</taxon>
        <taxon>Dalbergieae</taxon>
        <taxon>Pterocarpus clade</taxon>
        <taxon>Stylosanthes</taxon>
    </lineage>
</organism>
<evidence type="ECO:0000256" key="1">
    <source>
        <dbReference type="SAM" id="MobiDB-lite"/>
    </source>
</evidence>
<dbReference type="Proteomes" id="UP001341840">
    <property type="component" value="Unassembled WGS sequence"/>
</dbReference>
<dbReference type="EMBL" id="JASCZI010092162">
    <property type="protein sequence ID" value="MED6151974.1"/>
    <property type="molecule type" value="Genomic_DNA"/>
</dbReference>